<comment type="caution">
    <text evidence="12">The sequence shown here is derived from an EMBL/GenBank/DDBJ whole genome shotgun (WGS) entry which is preliminary data.</text>
</comment>
<keyword evidence="4 12" id="KW-0808">Transferase</keyword>
<dbReference type="Pfam" id="PF00535">
    <property type="entry name" value="Glycos_transf_2"/>
    <property type="match status" value="1"/>
</dbReference>
<feature type="transmembrane region" description="Helical" evidence="10">
    <location>
        <begin position="307"/>
        <end position="332"/>
    </location>
</feature>
<dbReference type="OrthoDB" id="9811884at2"/>
<comment type="similarity">
    <text evidence="8">Belongs to the glycosyltransferase 2 family. GtrB subfamily.</text>
</comment>
<keyword evidence="2" id="KW-1003">Cell membrane</keyword>
<dbReference type="AlphaFoldDB" id="A0A2S7DGW3"/>
<sequence length="366" mass="40021">MPDPASRLSQFSSQTSARPFDSQCIPGLSAQPGDIPGDGLPPPRSAALLSVLIPVHDEQDGLLVFHQRLRHAVQSLGLEVELLYVDDGSGDGSASILRQLGREDPRVGVLTLSRNFGKEIAMAAGLDHVRGDAVVIIDADLQDPPELIGQMVAAWRQGYDQVEMKRSVRDGETALKRGTAHLFYRVIGRLSTVPISPDVGDFRLLSRRAIDSMRQLGECNRFTKGLYAWIGYPKLQITYRRAPRHAGHSKWNYWRLWNFAPEGITSFTIAPLKVASYAGVLCALLAFVYAGVVVIKTLLLGDTVHGYPSLMVALMLLGGAQLLCLGVLGEYLGRMFIETKHRPLYLVSEFHPTQASGRAADGRAAP</sequence>
<dbReference type="PANTHER" id="PTHR48090">
    <property type="entry name" value="UNDECAPRENYL-PHOSPHATE 4-DEOXY-4-FORMAMIDO-L-ARABINOSE TRANSFERASE-RELATED"/>
    <property type="match status" value="1"/>
</dbReference>
<proteinExistence type="inferred from homology"/>
<dbReference type="EMBL" id="MDEH01000004">
    <property type="protein sequence ID" value="PPU73056.1"/>
    <property type="molecule type" value="Genomic_DNA"/>
</dbReference>
<dbReference type="PANTHER" id="PTHR48090:SF1">
    <property type="entry name" value="PROPHAGE BACTOPRENOL GLUCOSYL TRANSFERASE HOMOLOG"/>
    <property type="match status" value="1"/>
</dbReference>
<evidence type="ECO:0000259" key="11">
    <source>
        <dbReference type="Pfam" id="PF00535"/>
    </source>
</evidence>
<evidence type="ECO:0000256" key="10">
    <source>
        <dbReference type="SAM" id="Phobius"/>
    </source>
</evidence>
<organism evidence="12 13">
    <name type="scientific">Xanthomonas melonis</name>
    <dbReference type="NCBI Taxonomy" id="56456"/>
    <lineage>
        <taxon>Bacteria</taxon>
        <taxon>Pseudomonadati</taxon>
        <taxon>Pseudomonadota</taxon>
        <taxon>Gammaproteobacteria</taxon>
        <taxon>Lysobacterales</taxon>
        <taxon>Lysobacteraceae</taxon>
        <taxon>Xanthomonas</taxon>
    </lineage>
</organism>
<evidence type="ECO:0000256" key="9">
    <source>
        <dbReference type="SAM" id="MobiDB-lite"/>
    </source>
</evidence>
<evidence type="ECO:0000256" key="8">
    <source>
        <dbReference type="ARBA" id="ARBA00038152"/>
    </source>
</evidence>
<feature type="compositionally biased region" description="Polar residues" evidence="9">
    <location>
        <begin position="7"/>
        <end position="17"/>
    </location>
</feature>
<evidence type="ECO:0000256" key="2">
    <source>
        <dbReference type="ARBA" id="ARBA00022475"/>
    </source>
</evidence>
<evidence type="ECO:0000256" key="3">
    <source>
        <dbReference type="ARBA" id="ARBA00022676"/>
    </source>
</evidence>
<evidence type="ECO:0000256" key="5">
    <source>
        <dbReference type="ARBA" id="ARBA00022692"/>
    </source>
</evidence>
<dbReference type="InterPro" id="IPR029044">
    <property type="entry name" value="Nucleotide-diphossugar_trans"/>
</dbReference>
<dbReference type="SUPFAM" id="SSF53448">
    <property type="entry name" value="Nucleotide-diphospho-sugar transferases"/>
    <property type="match status" value="1"/>
</dbReference>
<gene>
    <name evidence="12" type="ORF">XmelCFBP4644_10210</name>
</gene>
<dbReference type="Gene3D" id="3.90.550.10">
    <property type="entry name" value="Spore Coat Polysaccharide Biosynthesis Protein SpsA, Chain A"/>
    <property type="match status" value="1"/>
</dbReference>
<keyword evidence="6 10" id="KW-1133">Transmembrane helix</keyword>
<feature type="region of interest" description="Disordered" evidence="9">
    <location>
        <begin position="1"/>
        <end position="41"/>
    </location>
</feature>
<keyword evidence="7 10" id="KW-0472">Membrane</keyword>
<dbReference type="InterPro" id="IPR001173">
    <property type="entry name" value="Glyco_trans_2-like"/>
</dbReference>
<evidence type="ECO:0000256" key="6">
    <source>
        <dbReference type="ARBA" id="ARBA00022989"/>
    </source>
</evidence>
<evidence type="ECO:0000313" key="12">
    <source>
        <dbReference type="EMBL" id="PPU73056.1"/>
    </source>
</evidence>
<dbReference type="GO" id="GO:0005886">
    <property type="term" value="C:plasma membrane"/>
    <property type="evidence" value="ECO:0007669"/>
    <property type="project" value="UniProtKB-SubCell"/>
</dbReference>
<keyword evidence="3" id="KW-0328">Glycosyltransferase</keyword>
<dbReference type="FunFam" id="3.90.550.10:FF:000079">
    <property type="entry name" value="Probable glycosyl transferase"/>
    <property type="match status" value="1"/>
</dbReference>
<evidence type="ECO:0000256" key="4">
    <source>
        <dbReference type="ARBA" id="ARBA00022679"/>
    </source>
</evidence>
<protein>
    <submittedName>
        <fullName evidence="12">Glycosyl transferase family 2</fullName>
    </submittedName>
</protein>
<keyword evidence="5 10" id="KW-0812">Transmembrane</keyword>
<feature type="transmembrane region" description="Helical" evidence="10">
    <location>
        <begin position="274"/>
        <end position="295"/>
    </location>
</feature>
<evidence type="ECO:0000313" key="13">
    <source>
        <dbReference type="Proteomes" id="UP000239865"/>
    </source>
</evidence>
<name>A0A2S7DGW3_9XANT</name>
<dbReference type="Proteomes" id="UP000239865">
    <property type="component" value="Unassembled WGS sequence"/>
</dbReference>
<evidence type="ECO:0000256" key="1">
    <source>
        <dbReference type="ARBA" id="ARBA00004651"/>
    </source>
</evidence>
<dbReference type="GO" id="GO:0016757">
    <property type="term" value="F:glycosyltransferase activity"/>
    <property type="evidence" value="ECO:0007669"/>
    <property type="project" value="UniProtKB-KW"/>
</dbReference>
<accession>A0A2S7DGW3</accession>
<feature type="domain" description="Glycosyltransferase 2-like" evidence="11">
    <location>
        <begin position="50"/>
        <end position="211"/>
    </location>
</feature>
<dbReference type="InterPro" id="IPR050256">
    <property type="entry name" value="Glycosyltransferase_2"/>
</dbReference>
<evidence type="ECO:0000256" key="7">
    <source>
        <dbReference type="ARBA" id="ARBA00023136"/>
    </source>
</evidence>
<comment type="subcellular location">
    <subcellularLocation>
        <location evidence="1">Cell membrane</location>
        <topology evidence="1">Multi-pass membrane protein</topology>
    </subcellularLocation>
</comment>
<dbReference type="CDD" id="cd04187">
    <property type="entry name" value="DPM1_like_bac"/>
    <property type="match status" value="1"/>
</dbReference>
<reference evidence="12 13" key="1">
    <citation type="submission" date="2016-08" db="EMBL/GenBank/DDBJ databases">
        <authorList>
            <person name="Seilhamer J.J."/>
        </authorList>
    </citation>
    <scope>NUCLEOTIDE SEQUENCE [LARGE SCALE GENOMIC DNA]</scope>
    <source>
        <strain evidence="12 13">CFBP4644</strain>
    </source>
</reference>